<dbReference type="AlphaFoldDB" id="A0A1W0ABE5"/>
<gene>
    <name evidence="2" type="ORF">THRCLA_20111</name>
</gene>
<protein>
    <recommendedName>
        <fullName evidence="1">Single-stranded DNA binding protein Ssb-like OB fold domain-containing protein</fullName>
    </recommendedName>
</protein>
<accession>A0A1W0ABE5</accession>
<evidence type="ECO:0000313" key="2">
    <source>
        <dbReference type="EMBL" id="OQS07585.1"/>
    </source>
</evidence>
<dbReference type="Proteomes" id="UP000243217">
    <property type="component" value="Unassembled WGS sequence"/>
</dbReference>
<organism evidence="2 3">
    <name type="scientific">Thraustotheca clavata</name>
    <dbReference type="NCBI Taxonomy" id="74557"/>
    <lineage>
        <taxon>Eukaryota</taxon>
        <taxon>Sar</taxon>
        <taxon>Stramenopiles</taxon>
        <taxon>Oomycota</taxon>
        <taxon>Saprolegniomycetes</taxon>
        <taxon>Saprolegniales</taxon>
        <taxon>Achlyaceae</taxon>
        <taxon>Thraustotheca</taxon>
    </lineage>
</organism>
<evidence type="ECO:0000259" key="1">
    <source>
        <dbReference type="Pfam" id="PF21473"/>
    </source>
</evidence>
<comment type="caution">
    <text evidence="2">The sequence shown here is derived from an EMBL/GenBank/DDBJ whole genome shotgun (WGS) entry which is preliminary data.</text>
</comment>
<proteinExistence type="predicted"/>
<dbReference type="PANTHER" id="PTHR31472">
    <property type="entry name" value="OS05G0244600 PROTEIN"/>
    <property type="match status" value="1"/>
</dbReference>
<dbReference type="SUPFAM" id="SSF50249">
    <property type="entry name" value="Nucleic acid-binding proteins"/>
    <property type="match status" value="1"/>
</dbReference>
<keyword evidence="3" id="KW-1185">Reference proteome</keyword>
<dbReference type="InterPro" id="IPR048970">
    <property type="entry name" value="OB_Ssb-like"/>
</dbReference>
<dbReference type="Gene3D" id="2.40.50.140">
    <property type="entry name" value="Nucleic acid-binding proteins"/>
    <property type="match status" value="1"/>
</dbReference>
<name>A0A1W0ABE5_9STRA</name>
<reference evidence="2 3" key="1">
    <citation type="journal article" date="2014" name="Genome Biol. Evol.">
        <title>The secreted proteins of Achlya hypogyna and Thraustotheca clavata identify the ancestral oomycete secretome and reveal gene acquisitions by horizontal gene transfer.</title>
        <authorList>
            <person name="Misner I."/>
            <person name="Blouin N."/>
            <person name="Leonard G."/>
            <person name="Richards T.A."/>
            <person name="Lane C.E."/>
        </authorList>
    </citation>
    <scope>NUCLEOTIDE SEQUENCE [LARGE SCALE GENOMIC DNA]</scope>
    <source>
        <strain evidence="2 3">ATCC 34112</strain>
    </source>
</reference>
<dbReference type="Pfam" id="PF21473">
    <property type="entry name" value="OB_Ssb-like"/>
    <property type="match status" value="1"/>
</dbReference>
<dbReference type="STRING" id="74557.A0A1W0ABE5"/>
<dbReference type="OrthoDB" id="2274046at2759"/>
<sequence>MELIYLVDVKVKDLVPGTGGHCLVVQVLSVAPIVEKVHLDGSVARIAEILVGDETGTVVLTARNEQIDRAQVGKYLVLRNAEAAVYRGFMRLRVTVWGKLSLHPDGVKSTPKVPKSIADNNNMSLVEYELVPADDE</sequence>
<dbReference type="InterPro" id="IPR012340">
    <property type="entry name" value="NA-bd_OB-fold"/>
</dbReference>
<dbReference type="EMBL" id="JNBS01000226">
    <property type="protein sequence ID" value="OQS07585.1"/>
    <property type="molecule type" value="Genomic_DNA"/>
</dbReference>
<evidence type="ECO:0000313" key="3">
    <source>
        <dbReference type="Proteomes" id="UP000243217"/>
    </source>
</evidence>
<feature type="domain" description="Single-stranded DNA binding protein Ssb-like OB fold" evidence="1">
    <location>
        <begin position="14"/>
        <end position="100"/>
    </location>
</feature>
<dbReference type="PANTHER" id="PTHR31472:SF5">
    <property type="entry name" value="OS05G0244600 PROTEIN"/>
    <property type="match status" value="1"/>
</dbReference>